<proteinExistence type="predicted"/>
<dbReference type="InterPro" id="IPR058291">
    <property type="entry name" value="DUF7985"/>
</dbReference>
<feature type="transmembrane region" description="Helical" evidence="1">
    <location>
        <begin position="81"/>
        <end position="103"/>
    </location>
</feature>
<sequence length="111" mass="12115">MTFAFALIAVDPVLAQENPICAEQSETLVNMIEGFVQLTTGLGVMGLLIVWQGDSLMEMFTMNQEQQAGFKQHKRKALKSATVLVLLGPIFTLLGSSMELPIANCVDLIPF</sequence>
<evidence type="ECO:0000256" key="1">
    <source>
        <dbReference type="SAM" id="Phobius"/>
    </source>
</evidence>
<keyword evidence="1" id="KW-1133">Transmembrane helix</keyword>
<keyword evidence="1" id="KW-0472">Membrane</keyword>
<keyword evidence="3" id="KW-1185">Reference proteome</keyword>
<dbReference type="EMBL" id="JAHLKM010000040">
    <property type="protein sequence ID" value="MCQ4334845.1"/>
    <property type="molecule type" value="Genomic_DNA"/>
</dbReference>
<feature type="transmembrane region" description="Helical" evidence="1">
    <location>
        <begin position="31"/>
        <end position="51"/>
    </location>
</feature>
<comment type="caution">
    <text evidence="2">The sequence shown here is derived from an EMBL/GenBank/DDBJ whole genome shotgun (WGS) entry which is preliminary data.</text>
</comment>
<keyword evidence="1" id="KW-0812">Transmembrane</keyword>
<gene>
    <name evidence="2" type="ORF">KM295_15425</name>
</gene>
<reference evidence="2" key="1">
    <citation type="journal article" date="2023" name="Front. Microbiol.">
        <title>Genomic-based phylogenetic and metabolic analyses of the genus Natronomonas, and description of Natronomonas aquatica sp. nov.</title>
        <authorList>
            <person name="Garcia-Roldan A."/>
            <person name="Duran-Viseras A."/>
            <person name="de la Haba R.R."/>
            <person name="Corral P."/>
            <person name="Sanchez-Porro C."/>
            <person name="Ventosa A."/>
        </authorList>
    </citation>
    <scope>NUCLEOTIDE SEQUENCE</scope>
    <source>
        <strain evidence="2">F2-12</strain>
    </source>
</reference>
<accession>A0A9R1CVD9</accession>
<name>A0A9R1CVD9_9EURY</name>
<organism evidence="2 3">
    <name type="scientific">Natronomonas aquatica</name>
    <dbReference type="NCBI Taxonomy" id="2841590"/>
    <lineage>
        <taxon>Archaea</taxon>
        <taxon>Methanobacteriati</taxon>
        <taxon>Methanobacteriota</taxon>
        <taxon>Stenosarchaea group</taxon>
        <taxon>Halobacteria</taxon>
        <taxon>Halobacteriales</taxon>
        <taxon>Natronomonadaceae</taxon>
        <taxon>Natronomonas</taxon>
    </lineage>
</organism>
<dbReference type="AlphaFoldDB" id="A0A9R1CVD9"/>
<dbReference type="Pfam" id="PF25946">
    <property type="entry name" value="DUF7985"/>
    <property type="match status" value="1"/>
</dbReference>
<dbReference type="Proteomes" id="UP001139494">
    <property type="component" value="Unassembled WGS sequence"/>
</dbReference>
<evidence type="ECO:0000313" key="2">
    <source>
        <dbReference type="EMBL" id="MCQ4334845.1"/>
    </source>
</evidence>
<protein>
    <submittedName>
        <fullName evidence="2">Uncharacterized protein</fullName>
    </submittedName>
</protein>
<evidence type="ECO:0000313" key="3">
    <source>
        <dbReference type="Proteomes" id="UP001139494"/>
    </source>
</evidence>